<dbReference type="NCBIfam" id="NF003544">
    <property type="entry name" value="PRK05201.1"/>
    <property type="match status" value="1"/>
</dbReference>
<dbReference type="GO" id="GO:0051603">
    <property type="term" value="P:proteolysis involved in protein catabolic process"/>
    <property type="evidence" value="ECO:0007669"/>
    <property type="project" value="TreeGrafter"/>
</dbReference>
<evidence type="ECO:0000256" key="4">
    <source>
        <dbReference type="ARBA" id="ARBA00023186"/>
    </source>
</evidence>
<keyword evidence="3" id="KW-0067">ATP-binding</keyword>
<organism evidence="7 8">
    <name type="scientific">Philodulcilactobacillus myokoensis</name>
    <dbReference type="NCBI Taxonomy" id="2929573"/>
    <lineage>
        <taxon>Bacteria</taxon>
        <taxon>Bacillati</taxon>
        <taxon>Bacillota</taxon>
        <taxon>Bacilli</taxon>
        <taxon>Lactobacillales</taxon>
        <taxon>Lactobacillaceae</taxon>
        <taxon>Philodulcilactobacillus</taxon>
    </lineage>
</organism>
<keyword evidence="2" id="KW-0547">Nucleotide-binding</keyword>
<comment type="similarity">
    <text evidence="1">Belongs to the ClpX chaperone family. HslU subfamily.</text>
</comment>
<keyword evidence="4" id="KW-0143">Chaperone</keyword>
<feature type="domain" description="Clp ATPase C-terminal" evidence="6">
    <location>
        <begin position="361"/>
        <end position="460"/>
    </location>
</feature>
<dbReference type="RefSeq" id="WP_286136313.1">
    <property type="nucleotide sequence ID" value="NZ_BRPL01000002.1"/>
</dbReference>
<dbReference type="GO" id="GO:0008233">
    <property type="term" value="F:peptidase activity"/>
    <property type="evidence" value="ECO:0007669"/>
    <property type="project" value="UniProtKB-KW"/>
</dbReference>
<evidence type="ECO:0000256" key="3">
    <source>
        <dbReference type="ARBA" id="ARBA00022840"/>
    </source>
</evidence>
<dbReference type="SMART" id="SM00382">
    <property type="entry name" value="AAA"/>
    <property type="match status" value="1"/>
</dbReference>
<reference evidence="7" key="1">
    <citation type="submission" date="2022-07" db="EMBL/GenBank/DDBJ databases">
        <authorList>
            <person name="Kouya T."/>
            <person name="Ishiyama Y."/>
        </authorList>
    </citation>
    <scope>NUCLEOTIDE SEQUENCE</scope>
    <source>
        <strain evidence="7">WR16-4</strain>
    </source>
</reference>
<dbReference type="InterPro" id="IPR003959">
    <property type="entry name" value="ATPase_AAA_core"/>
</dbReference>
<feature type="domain" description="AAA+ ATPase" evidence="5">
    <location>
        <begin position="51"/>
        <end position="358"/>
    </location>
</feature>
<dbReference type="InterPro" id="IPR050052">
    <property type="entry name" value="ATP-dep_Clp_protease_ClpX"/>
</dbReference>
<dbReference type="GO" id="GO:0009376">
    <property type="term" value="C:HslUV protease complex"/>
    <property type="evidence" value="ECO:0007669"/>
    <property type="project" value="InterPro"/>
</dbReference>
<dbReference type="PANTHER" id="PTHR48102:SF3">
    <property type="entry name" value="ATP-DEPENDENT PROTEASE ATPASE SUBUNIT HSLU"/>
    <property type="match status" value="1"/>
</dbReference>
<evidence type="ECO:0000313" key="7">
    <source>
        <dbReference type="EMBL" id="GLB46851.1"/>
    </source>
</evidence>
<evidence type="ECO:0000313" key="8">
    <source>
        <dbReference type="Proteomes" id="UP001144204"/>
    </source>
</evidence>
<dbReference type="NCBIfam" id="TIGR00390">
    <property type="entry name" value="hslU"/>
    <property type="match status" value="1"/>
</dbReference>
<dbReference type="EMBL" id="BRPL01000002">
    <property type="protein sequence ID" value="GLB46851.1"/>
    <property type="molecule type" value="Genomic_DNA"/>
</dbReference>
<evidence type="ECO:0000256" key="2">
    <source>
        <dbReference type="ARBA" id="ARBA00022741"/>
    </source>
</evidence>
<proteinExistence type="inferred from homology"/>
<keyword evidence="7" id="KW-0378">Hydrolase</keyword>
<dbReference type="Gene3D" id="3.40.50.300">
    <property type="entry name" value="P-loop containing nucleotide triphosphate hydrolases"/>
    <property type="match status" value="2"/>
</dbReference>
<evidence type="ECO:0000259" key="5">
    <source>
        <dbReference type="SMART" id="SM00382"/>
    </source>
</evidence>
<sequence>MNSMEKTPKQIVELLNQYVIGQTEAKKDVAIALRNRYRRLQLPKNIQDDITPKNMLMIGPTGVGKTEIARRLAKIVNMPFAKVEATKFTEVGHGGNDAESMVRGLVENAVQTERQLAMKNVENEAARRADNKLVKILVPIHQQGNDGKKNDMKDLMGMVKKIQKGEMPDEFANQNQEETEVPDSIKEQRMSASSQLRKGLLDNKEINIMVNDPNKDMNNYNGIMSQLNIDLSSLMPKPKVKKTVSIAEAREILTREISEELINNADVYRKAIQKAENTGIIFVDEIDKIISDHKQSDVSKDGVQRDILPIVEGCKVKTKYGLVDTSHILFIASGSFAQSKPSDMIPELQGRFPIRVKLNPLTKDDFVKILTEPDNALVKQYIALIGTDNIKVTFTIEAIKKIADIAYQLNQKLENIGARRLHTILEKLLEDLLYEGPDMEMGNITITEHYVMEKVGNLAANAKLSDYIL</sequence>
<dbReference type="AlphaFoldDB" id="A0A9W6ESA8"/>
<name>A0A9W6ESA8_9LACO</name>
<gene>
    <name evidence="7" type="primary">hslU</name>
    <name evidence="7" type="ORF">WR164_08300</name>
</gene>
<evidence type="ECO:0000256" key="1">
    <source>
        <dbReference type="ARBA" id="ARBA00009771"/>
    </source>
</evidence>
<dbReference type="InterPro" id="IPR027417">
    <property type="entry name" value="P-loop_NTPase"/>
</dbReference>
<dbReference type="SUPFAM" id="SSF52540">
    <property type="entry name" value="P-loop containing nucleoside triphosphate hydrolases"/>
    <property type="match status" value="1"/>
</dbReference>
<dbReference type="Pfam" id="PF00004">
    <property type="entry name" value="AAA"/>
    <property type="match status" value="1"/>
</dbReference>
<evidence type="ECO:0000259" key="6">
    <source>
        <dbReference type="SMART" id="SM01086"/>
    </source>
</evidence>
<reference evidence="7" key="2">
    <citation type="journal article" date="2023" name="PLoS ONE">
        <title>Philodulcilactobacillus myokoensis gen. nov., sp. nov., a fructophilic, acidophilic, and agar-phobic lactic acid bacterium isolated from fermented vegetable extracts.</title>
        <authorList>
            <person name="Kouya T."/>
            <person name="Ishiyama Y."/>
            <person name="Ohashi S."/>
            <person name="Kumakubo R."/>
            <person name="Yamazaki T."/>
            <person name="Otaki T."/>
        </authorList>
    </citation>
    <scope>NUCLEOTIDE SEQUENCE</scope>
    <source>
        <strain evidence="7">WR16-4</strain>
    </source>
</reference>
<dbReference type="GO" id="GO:0005524">
    <property type="term" value="F:ATP binding"/>
    <property type="evidence" value="ECO:0007669"/>
    <property type="project" value="UniProtKB-KW"/>
</dbReference>
<accession>A0A9W6ESA8</accession>
<dbReference type="InterPro" id="IPR003593">
    <property type="entry name" value="AAA+_ATPase"/>
</dbReference>
<dbReference type="GO" id="GO:0016887">
    <property type="term" value="F:ATP hydrolysis activity"/>
    <property type="evidence" value="ECO:0007669"/>
    <property type="project" value="InterPro"/>
</dbReference>
<comment type="caution">
    <text evidence="7">The sequence shown here is derived from an EMBL/GenBank/DDBJ whole genome shotgun (WGS) entry which is preliminary data.</text>
</comment>
<dbReference type="InterPro" id="IPR019489">
    <property type="entry name" value="Clp_ATPase_C"/>
</dbReference>
<protein>
    <submittedName>
        <fullName evidence="7">ATP-dependent protease ATPase subunit HslU</fullName>
    </submittedName>
</protein>
<dbReference type="Proteomes" id="UP001144204">
    <property type="component" value="Unassembled WGS sequence"/>
</dbReference>
<dbReference type="Gene3D" id="1.10.8.60">
    <property type="match status" value="1"/>
</dbReference>
<keyword evidence="8" id="KW-1185">Reference proteome</keyword>
<dbReference type="SMART" id="SM01086">
    <property type="entry name" value="ClpB_D2-small"/>
    <property type="match status" value="1"/>
</dbReference>
<dbReference type="PANTHER" id="PTHR48102">
    <property type="entry name" value="ATP-DEPENDENT CLP PROTEASE ATP-BINDING SUBUNIT CLPX-LIKE, MITOCHONDRIAL-RELATED"/>
    <property type="match status" value="1"/>
</dbReference>
<dbReference type="InterPro" id="IPR004491">
    <property type="entry name" value="HslU"/>
</dbReference>
<dbReference type="Pfam" id="PF07724">
    <property type="entry name" value="AAA_2"/>
    <property type="match status" value="1"/>
</dbReference>
<keyword evidence="7" id="KW-0645">Protease</keyword>